<feature type="transmembrane region" description="Helical" evidence="1">
    <location>
        <begin position="12"/>
        <end position="33"/>
    </location>
</feature>
<organism evidence="2 3">
    <name type="scientific">Metabacillus sediminis</name>
    <dbReference type="NCBI Taxonomy" id="3117746"/>
    <lineage>
        <taxon>Bacteria</taxon>
        <taxon>Bacillati</taxon>
        <taxon>Bacillota</taxon>
        <taxon>Bacilli</taxon>
        <taxon>Bacillales</taxon>
        <taxon>Bacillaceae</taxon>
        <taxon>Metabacillus</taxon>
    </lineage>
</organism>
<dbReference type="EMBL" id="CP147407">
    <property type="protein sequence ID" value="WXB96463.1"/>
    <property type="molecule type" value="Genomic_DNA"/>
</dbReference>
<gene>
    <name evidence="2" type="ORF">WCV65_18310</name>
</gene>
<keyword evidence="1" id="KW-1133">Transmembrane helix</keyword>
<sequence>MFLDLDFLNDMSHLILLISLVVSAGGTLALTYVSGKSVKTDMSIKRNWLPALSDTEPHRFFIGGMDQLHTWIIRIMKMASSPDDDGDRHPFSYDSQAIKIRGGHLCQTNHLSSRSLNGQVYSF</sequence>
<name>A0ABZ2NFA0_9BACI</name>
<proteinExistence type="predicted"/>
<evidence type="ECO:0000256" key="1">
    <source>
        <dbReference type="SAM" id="Phobius"/>
    </source>
</evidence>
<dbReference type="Proteomes" id="UP001377337">
    <property type="component" value="Chromosome"/>
</dbReference>
<evidence type="ECO:0000313" key="2">
    <source>
        <dbReference type="EMBL" id="WXB96463.1"/>
    </source>
</evidence>
<keyword evidence="1" id="KW-0472">Membrane</keyword>
<reference evidence="2 3" key="1">
    <citation type="submission" date="2024-02" db="EMBL/GenBank/DDBJ databases">
        <title>Seven novel Bacillus-like species.</title>
        <authorList>
            <person name="Liu G."/>
        </authorList>
    </citation>
    <scope>NUCLEOTIDE SEQUENCE [LARGE SCALE GENOMIC DNA]</scope>
    <source>
        <strain evidence="2 3">FJAT-52054</strain>
    </source>
</reference>
<dbReference type="RefSeq" id="WP_338778463.1">
    <property type="nucleotide sequence ID" value="NZ_CP147407.1"/>
</dbReference>
<evidence type="ECO:0000313" key="3">
    <source>
        <dbReference type="Proteomes" id="UP001377337"/>
    </source>
</evidence>
<protein>
    <submittedName>
        <fullName evidence="2">Uncharacterized protein</fullName>
    </submittedName>
</protein>
<keyword evidence="3" id="KW-1185">Reference proteome</keyword>
<keyword evidence="1" id="KW-0812">Transmembrane</keyword>
<accession>A0ABZ2NFA0</accession>